<dbReference type="Proteomes" id="UP000823772">
    <property type="component" value="Unassembled WGS sequence"/>
</dbReference>
<sequence length="591" mass="64709">MYCPECGHKIEDGTMRFCPECGTRLEEAGAPAFSPASGSKGLGESAGSAGSKETEPLVHGLIFTNVGLLARKFGSSVDDIAGLFDLFIKYKMQSGVVYRLVDAGNYSFPRTGLFGRSRTASLDGSSPIGDYLEILMDVHNREEKQGGAVSEYLFIIGGADIIPMPKIRHYIKDCSDDTIDTDLVYAYPYDGDMIAAMEEMEAFGYDQMFHVGRLPLGEDTTIEDLAGYLQRDLDSSGVIMINDTYGQCDPNWKKVSANVATDLIDGGCMRNLDGRLDERFYYNRMILSPMITRETVDRVLHPGADLYYFNLHGGGGKETRGYFGACTPQQGGQMYSVILPEHLASLSRPNVVISEACYGGKFIGLDKQRSMMLSAIYTNTLIFVGSSRIAWGAVDSNSEEDTQLLSADVIAYMFIRSSLEGYDAGQAMFIARSTLLQHSGWGNRYGAATITEFNLYGDPTLLMSGQGSGSGKVAFKSMDENSIAPKGMKKNGCTMERVDTAGSGGASILQQVRGAVNSNIMEIHGRIAEYLYSNYSVEPRKPDSAFRIKYENGEEEMMFNYKFPSGTDGIDKEYIVSAKADGTIQKVYTTK</sequence>
<evidence type="ECO:0000256" key="1">
    <source>
        <dbReference type="SAM" id="MobiDB-lite"/>
    </source>
</evidence>
<evidence type="ECO:0000313" key="5">
    <source>
        <dbReference type="Proteomes" id="UP000823772"/>
    </source>
</evidence>
<proteinExistence type="predicted"/>
<dbReference type="Pfam" id="PF13240">
    <property type="entry name" value="Zn_Ribbon_1"/>
    <property type="match status" value="1"/>
</dbReference>
<feature type="domain" description="Gingipain" evidence="2">
    <location>
        <begin position="150"/>
        <end position="461"/>
    </location>
</feature>
<name>A0A9D9J1M9_9BACT</name>
<evidence type="ECO:0000259" key="3">
    <source>
        <dbReference type="Pfam" id="PF13240"/>
    </source>
</evidence>
<feature type="domain" description="Zinc-ribbon" evidence="3">
    <location>
        <begin position="2"/>
        <end position="25"/>
    </location>
</feature>
<evidence type="ECO:0000313" key="4">
    <source>
        <dbReference type="EMBL" id="MBO8481975.1"/>
    </source>
</evidence>
<gene>
    <name evidence="4" type="ORF">IAC87_05460</name>
</gene>
<dbReference type="GO" id="GO:0006508">
    <property type="term" value="P:proteolysis"/>
    <property type="evidence" value="ECO:0007669"/>
    <property type="project" value="InterPro"/>
</dbReference>
<dbReference type="InterPro" id="IPR026870">
    <property type="entry name" value="Zinc_ribbon_dom"/>
</dbReference>
<dbReference type="AlphaFoldDB" id="A0A9D9J1M9"/>
<protein>
    <submittedName>
        <fullName evidence="4">Zinc-ribbon domain-containing protein</fullName>
    </submittedName>
</protein>
<organism evidence="4 5">
    <name type="scientific">Candidatus Merdivivens faecigallinarum</name>
    <dbReference type="NCBI Taxonomy" id="2840871"/>
    <lineage>
        <taxon>Bacteria</taxon>
        <taxon>Pseudomonadati</taxon>
        <taxon>Bacteroidota</taxon>
        <taxon>Bacteroidia</taxon>
        <taxon>Bacteroidales</taxon>
        <taxon>Muribaculaceae</taxon>
        <taxon>Muribaculaceae incertae sedis</taxon>
        <taxon>Candidatus Merdivivens</taxon>
    </lineage>
</organism>
<accession>A0A9D9J1M9</accession>
<comment type="caution">
    <text evidence="4">The sequence shown here is derived from an EMBL/GenBank/DDBJ whole genome shotgun (WGS) entry which is preliminary data.</text>
</comment>
<reference evidence="4" key="2">
    <citation type="journal article" date="2021" name="PeerJ">
        <title>Extensive microbial diversity within the chicken gut microbiome revealed by metagenomics and culture.</title>
        <authorList>
            <person name="Gilroy R."/>
            <person name="Ravi A."/>
            <person name="Getino M."/>
            <person name="Pursley I."/>
            <person name="Horton D.L."/>
            <person name="Alikhan N.F."/>
            <person name="Baker D."/>
            <person name="Gharbi K."/>
            <person name="Hall N."/>
            <person name="Watson M."/>
            <person name="Adriaenssens E.M."/>
            <person name="Foster-Nyarko E."/>
            <person name="Jarju S."/>
            <person name="Secka A."/>
            <person name="Antonio M."/>
            <person name="Oren A."/>
            <person name="Chaudhuri R.R."/>
            <person name="La Ragione R."/>
            <person name="Hildebrand F."/>
            <person name="Pallen M.J."/>
        </authorList>
    </citation>
    <scope>NUCLEOTIDE SEQUENCE</scope>
    <source>
        <strain evidence="4">B3-2255</strain>
    </source>
</reference>
<evidence type="ECO:0000259" key="2">
    <source>
        <dbReference type="Pfam" id="PF01364"/>
    </source>
</evidence>
<dbReference type="EMBL" id="JADILY010000112">
    <property type="protein sequence ID" value="MBO8481975.1"/>
    <property type="molecule type" value="Genomic_DNA"/>
</dbReference>
<dbReference type="Pfam" id="PF01364">
    <property type="entry name" value="Peptidase_C25"/>
    <property type="match status" value="1"/>
</dbReference>
<dbReference type="InterPro" id="IPR001769">
    <property type="entry name" value="Gingipain"/>
</dbReference>
<feature type="region of interest" description="Disordered" evidence="1">
    <location>
        <begin position="31"/>
        <end position="52"/>
    </location>
</feature>
<reference evidence="4" key="1">
    <citation type="submission" date="2020-10" db="EMBL/GenBank/DDBJ databases">
        <authorList>
            <person name="Gilroy R."/>
        </authorList>
    </citation>
    <scope>NUCLEOTIDE SEQUENCE</scope>
    <source>
        <strain evidence="4">B3-2255</strain>
    </source>
</reference>
<dbReference type="GO" id="GO:0008234">
    <property type="term" value="F:cysteine-type peptidase activity"/>
    <property type="evidence" value="ECO:0007669"/>
    <property type="project" value="InterPro"/>
</dbReference>